<keyword evidence="3 13" id="KW-0812">Transmembrane</keyword>
<keyword evidence="10 13" id="KW-0807">Transducer</keyword>
<keyword evidence="17" id="KW-1185">Reference proteome</keyword>
<dbReference type="GO" id="GO:0005886">
    <property type="term" value="C:plasma membrane"/>
    <property type="evidence" value="ECO:0007669"/>
    <property type="project" value="UniProtKB-SubCell"/>
</dbReference>
<evidence type="ECO:0000256" key="1">
    <source>
        <dbReference type="ARBA" id="ARBA00004651"/>
    </source>
</evidence>
<keyword evidence="9" id="KW-0325">Glycoprotein</keyword>
<dbReference type="EMBL" id="JAGXEW010000015">
    <property type="protein sequence ID" value="KAK1163283.1"/>
    <property type="molecule type" value="Genomic_DNA"/>
</dbReference>
<evidence type="ECO:0000256" key="8">
    <source>
        <dbReference type="ARBA" id="ARBA00023170"/>
    </source>
</evidence>
<protein>
    <recommendedName>
        <fullName evidence="11">Probable G-protein coupled receptor 34</fullName>
    </recommendedName>
</protein>
<evidence type="ECO:0000313" key="16">
    <source>
        <dbReference type="EMBL" id="KAK1163283.1"/>
    </source>
</evidence>
<dbReference type="Gene3D" id="1.20.1070.10">
    <property type="entry name" value="Rhodopsin 7-helix transmembrane proteins"/>
    <property type="match status" value="1"/>
</dbReference>
<dbReference type="Pfam" id="PF00001">
    <property type="entry name" value="7tm_1"/>
    <property type="match status" value="1"/>
</dbReference>
<evidence type="ECO:0000256" key="5">
    <source>
        <dbReference type="ARBA" id="ARBA00023040"/>
    </source>
</evidence>
<keyword evidence="5 13" id="KW-0297">G-protein coupled receptor</keyword>
<keyword evidence="2" id="KW-1003">Cell membrane</keyword>
<evidence type="ECO:0000256" key="9">
    <source>
        <dbReference type="ARBA" id="ARBA00023180"/>
    </source>
</evidence>
<evidence type="ECO:0000259" key="15">
    <source>
        <dbReference type="PROSITE" id="PS50262"/>
    </source>
</evidence>
<dbReference type="PROSITE" id="PS50262">
    <property type="entry name" value="G_PROTEIN_RECEP_F1_2"/>
    <property type="match status" value="1"/>
</dbReference>
<feature type="transmembrane region" description="Helical" evidence="14">
    <location>
        <begin position="104"/>
        <end position="129"/>
    </location>
</feature>
<dbReference type="FunFam" id="1.20.1070.10:FF:000150">
    <property type="entry name" value="probable G-protein coupled receptor 34"/>
    <property type="match status" value="1"/>
</dbReference>
<comment type="caution">
    <text evidence="16">The sequence shown here is derived from an EMBL/GenBank/DDBJ whole genome shotgun (WGS) entry which is preliminary data.</text>
</comment>
<dbReference type="Proteomes" id="UP001230051">
    <property type="component" value="Unassembled WGS sequence"/>
</dbReference>
<comment type="function">
    <text evidence="12">G-protein-coupled receptor of lysophosphatidylserine (LysoPS) that plays different roles in immune response. Acts a damage-sensing receptor that triggers tissue repair upon recognition of dying neutrophils. Mechanistically, apoptotic neutrophils release lysophosphatydilserine that are recognized by type 3 innate lymphoid cells (ILC3s) via GPR34, which activates downstream PI3K-AKT and RAS-ERK signaling pathways leading to STAT3 activation and IL-22 production. Plays an important role in microglial function, controlling morphology and phagocytosis.</text>
</comment>
<feature type="transmembrane region" description="Helical" evidence="14">
    <location>
        <begin position="43"/>
        <end position="65"/>
    </location>
</feature>
<keyword evidence="6 14" id="KW-0472">Membrane</keyword>
<comment type="subcellular location">
    <subcellularLocation>
        <location evidence="1">Cell membrane</location>
        <topology evidence="1">Multi-pass membrane protein</topology>
    </subcellularLocation>
</comment>
<reference evidence="16" key="1">
    <citation type="submission" date="2022-02" db="EMBL/GenBank/DDBJ databases">
        <title>Atlantic sturgeon de novo genome assembly.</title>
        <authorList>
            <person name="Stock M."/>
            <person name="Klopp C."/>
            <person name="Guiguen Y."/>
            <person name="Cabau C."/>
            <person name="Parinello H."/>
            <person name="Santidrian Yebra-Pimentel E."/>
            <person name="Kuhl H."/>
            <person name="Dirks R.P."/>
            <person name="Guessner J."/>
            <person name="Wuertz S."/>
            <person name="Du K."/>
            <person name="Schartl M."/>
        </authorList>
    </citation>
    <scope>NUCLEOTIDE SEQUENCE</scope>
    <source>
        <strain evidence="16">STURGEONOMICS-FGT-2020</strain>
        <tissue evidence="16">Whole blood</tissue>
    </source>
</reference>
<sequence length="342" mass="38859">MIGLPTPQSTGLDNSTEAYTFSLQRPSNDCELQDGILSVVLPVSYSVICILGLLSNSVALWVFTLNYKSTKTSIIVYMRNLAIADFLLVLCLPFRIFYQNHPGPFLLCQIVGAFFYINMYASILFLGLISLDRFLKIIKPMQLYRIHKVSCSVTATWAVWLFLILGMLPFFFEKRKPGSCDGKCFHFKSKTVVSGTLNLLVVGMFFLLSLLFFSFYSKIAMKLKSMSIGKAQQSRKTAVIMKTFVVLAIFILCFLPYHIVRIPYVLSQLDIIQEQSYKQTLHIANELVLCLSALNSCLDPVIYFFLSIKFRKTVLCAFEGKLKKVYILNQRGTSFVRSVTEI</sequence>
<dbReference type="PANTHER" id="PTHR24237">
    <property type="entry name" value="G-PROTEIN COUPLED RECEPTOR"/>
    <property type="match status" value="1"/>
</dbReference>
<dbReference type="GO" id="GO:0008142">
    <property type="term" value="F:oxysterol binding"/>
    <property type="evidence" value="ECO:0007669"/>
    <property type="project" value="InterPro"/>
</dbReference>
<evidence type="ECO:0000256" key="4">
    <source>
        <dbReference type="ARBA" id="ARBA00022989"/>
    </source>
</evidence>
<feature type="transmembrane region" description="Helical" evidence="14">
    <location>
        <begin position="237"/>
        <end position="259"/>
    </location>
</feature>
<keyword evidence="7" id="KW-1015">Disulfide bond</keyword>
<evidence type="ECO:0000256" key="7">
    <source>
        <dbReference type="ARBA" id="ARBA00023157"/>
    </source>
</evidence>
<dbReference type="InterPro" id="IPR000276">
    <property type="entry name" value="GPCR_Rhodpsn"/>
</dbReference>
<keyword evidence="8 13" id="KW-0675">Receptor</keyword>
<feature type="transmembrane region" description="Helical" evidence="14">
    <location>
        <begin position="192"/>
        <end position="216"/>
    </location>
</feature>
<gene>
    <name evidence="16" type="ORF">AOXY_G16718</name>
</gene>
<dbReference type="InterPro" id="IPR017452">
    <property type="entry name" value="GPCR_Rhodpsn_7TM"/>
</dbReference>
<dbReference type="PANTHER" id="PTHR24237:SF14">
    <property type="entry name" value="G-PROTEIN COUPLED RECEPTORS FAMILY 1 PROFILE DOMAIN-CONTAINING PROTEIN"/>
    <property type="match status" value="1"/>
</dbReference>
<evidence type="ECO:0000256" key="11">
    <source>
        <dbReference type="ARBA" id="ARBA00035691"/>
    </source>
</evidence>
<evidence type="ECO:0000256" key="6">
    <source>
        <dbReference type="ARBA" id="ARBA00023136"/>
    </source>
</evidence>
<comment type="similarity">
    <text evidence="13">Belongs to the G-protein coupled receptor 1 family.</text>
</comment>
<evidence type="ECO:0000256" key="2">
    <source>
        <dbReference type="ARBA" id="ARBA00022475"/>
    </source>
</evidence>
<evidence type="ECO:0000256" key="10">
    <source>
        <dbReference type="ARBA" id="ARBA00023224"/>
    </source>
</evidence>
<feature type="domain" description="G-protein coupled receptors family 1 profile" evidence="15">
    <location>
        <begin position="55"/>
        <end position="303"/>
    </location>
</feature>
<feature type="transmembrane region" description="Helical" evidence="14">
    <location>
        <begin position="77"/>
        <end position="98"/>
    </location>
</feature>
<accession>A0AAD8D4Y1</accession>
<dbReference type="PRINTS" id="PR00237">
    <property type="entry name" value="GPCRRHODOPSN"/>
</dbReference>
<proteinExistence type="inferred from homology"/>
<evidence type="ECO:0000313" key="17">
    <source>
        <dbReference type="Proteomes" id="UP001230051"/>
    </source>
</evidence>
<dbReference type="PROSITE" id="PS00237">
    <property type="entry name" value="G_PROTEIN_RECEP_F1_1"/>
    <property type="match status" value="1"/>
</dbReference>
<dbReference type="InterPro" id="IPR047160">
    <property type="entry name" value="GP183-like"/>
</dbReference>
<dbReference type="SUPFAM" id="SSF81321">
    <property type="entry name" value="Family A G protein-coupled receptor-like"/>
    <property type="match status" value="1"/>
</dbReference>
<evidence type="ECO:0000256" key="14">
    <source>
        <dbReference type="SAM" id="Phobius"/>
    </source>
</evidence>
<name>A0AAD8D4Y1_ACIOX</name>
<dbReference type="AlphaFoldDB" id="A0AAD8D4Y1"/>
<feature type="transmembrane region" description="Helical" evidence="14">
    <location>
        <begin position="149"/>
        <end position="172"/>
    </location>
</feature>
<keyword evidence="4 14" id="KW-1133">Transmembrane helix</keyword>
<evidence type="ECO:0000256" key="3">
    <source>
        <dbReference type="ARBA" id="ARBA00022692"/>
    </source>
</evidence>
<evidence type="ECO:0000256" key="12">
    <source>
        <dbReference type="ARBA" id="ARBA00045234"/>
    </source>
</evidence>
<evidence type="ECO:0000256" key="13">
    <source>
        <dbReference type="RuleBase" id="RU000688"/>
    </source>
</evidence>
<organism evidence="16 17">
    <name type="scientific">Acipenser oxyrinchus oxyrinchus</name>
    <dbReference type="NCBI Taxonomy" id="40147"/>
    <lineage>
        <taxon>Eukaryota</taxon>
        <taxon>Metazoa</taxon>
        <taxon>Chordata</taxon>
        <taxon>Craniata</taxon>
        <taxon>Vertebrata</taxon>
        <taxon>Euteleostomi</taxon>
        <taxon>Actinopterygii</taxon>
        <taxon>Chondrostei</taxon>
        <taxon>Acipenseriformes</taxon>
        <taxon>Acipenseridae</taxon>
        <taxon>Acipenser</taxon>
    </lineage>
</organism>
<dbReference type="GO" id="GO:0004930">
    <property type="term" value="F:G protein-coupled receptor activity"/>
    <property type="evidence" value="ECO:0007669"/>
    <property type="project" value="UniProtKB-KW"/>
</dbReference>